<dbReference type="EC" id="3.1.2.4" evidence="2"/>
<evidence type="ECO:0000313" key="4">
    <source>
        <dbReference type="EMBL" id="PIN19136.1"/>
    </source>
</evidence>
<feature type="domain" description="Enoyl-CoA hydratase/isomerase" evidence="3">
    <location>
        <begin position="3"/>
        <end position="86"/>
    </location>
</feature>
<name>A0A2G9HNM5_9LAMI</name>
<dbReference type="STRING" id="429701.A0A2G9HNM5"/>
<dbReference type="GO" id="GO:0003860">
    <property type="term" value="F:3-hydroxyisobutyryl-CoA hydrolase activity"/>
    <property type="evidence" value="ECO:0007669"/>
    <property type="project" value="UniProtKB-UniRule"/>
</dbReference>
<dbReference type="Proteomes" id="UP000231279">
    <property type="component" value="Unassembled WGS sequence"/>
</dbReference>
<protein>
    <recommendedName>
        <fullName evidence="2">3-hydroxyisobutyryl-CoA hydrolase</fullName>
        <shortName evidence="2">HIB-CoA hydrolase</shortName>
        <shortName evidence="2">HIBYL-CoA-H</shortName>
        <ecNumber evidence="2">3.1.2.4</ecNumber>
    </recommendedName>
    <alternativeName>
        <fullName evidence="2">3-hydroxyisobutyryl-coenzyme A hydrolase</fullName>
    </alternativeName>
</protein>
<dbReference type="Gene3D" id="3.90.226.10">
    <property type="entry name" value="2-enoyl-CoA Hydratase, Chain A, domain 1"/>
    <property type="match status" value="1"/>
</dbReference>
<dbReference type="EMBL" id="NKXS01001328">
    <property type="protein sequence ID" value="PIN19136.1"/>
    <property type="molecule type" value="Genomic_DNA"/>
</dbReference>
<keyword evidence="1 2" id="KW-0378">Hydrolase</keyword>
<dbReference type="AlphaFoldDB" id="A0A2G9HNM5"/>
<sequence length="91" mass="10429">RLDIINKCFSKKTTEDILLSLENEAEIRGEKWIINAINAMKHASPTSLKICLKSIREGRSLTLEDCLRCDYTIFRHMTRGALTNDCLEVCI</sequence>
<comment type="similarity">
    <text evidence="2">Belongs to the enoyl-CoA hydratase/isomerase family.</text>
</comment>
<comment type="function">
    <text evidence="2">Hydrolyzes 3-hydroxyisobutyryl-CoA (HIBYL-CoA), a saline catabolite. Has high activity toward isobutyryl-CoA. Could be an isobutyryl-CoA dehydrogenase that functions in valine catabolism.</text>
</comment>
<reference evidence="5" key="1">
    <citation type="journal article" date="2018" name="Gigascience">
        <title>Genome assembly of the Pink Ipe (Handroanthus impetiginosus, Bignoniaceae), a highly valued, ecologically keystone Neotropical timber forest tree.</title>
        <authorList>
            <person name="Silva-Junior O.B."/>
            <person name="Grattapaglia D."/>
            <person name="Novaes E."/>
            <person name="Collevatti R.G."/>
        </authorList>
    </citation>
    <scope>NUCLEOTIDE SEQUENCE [LARGE SCALE GENOMIC DNA]</scope>
    <source>
        <strain evidence="5">cv. UFG-1</strain>
    </source>
</reference>
<dbReference type="PANTHER" id="PTHR43176">
    <property type="entry name" value="3-HYDROXYISOBUTYRYL-COA HYDROLASE-RELATED"/>
    <property type="match status" value="1"/>
</dbReference>
<keyword evidence="5" id="KW-1185">Reference proteome</keyword>
<evidence type="ECO:0000256" key="2">
    <source>
        <dbReference type="RuleBase" id="RU369070"/>
    </source>
</evidence>
<dbReference type="InterPro" id="IPR045004">
    <property type="entry name" value="ECH_dom"/>
</dbReference>
<organism evidence="4 5">
    <name type="scientific">Handroanthus impetiginosus</name>
    <dbReference type="NCBI Taxonomy" id="429701"/>
    <lineage>
        <taxon>Eukaryota</taxon>
        <taxon>Viridiplantae</taxon>
        <taxon>Streptophyta</taxon>
        <taxon>Embryophyta</taxon>
        <taxon>Tracheophyta</taxon>
        <taxon>Spermatophyta</taxon>
        <taxon>Magnoliopsida</taxon>
        <taxon>eudicotyledons</taxon>
        <taxon>Gunneridae</taxon>
        <taxon>Pentapetalae</taxon>
        <taxon>asterids</taxon>
        <taxon>lamiids</taxon>
        <taxon>Lamiales</taxon>
        <taxon>Bignoniaceae</taxon>
        <taxon>Crescentiina</taxon>
        <taxon>Tabebuia alliance</taxon>
        <taxon>Handroanthus</taxon>
    </lineage>
</organism>
<comment type="pathway">
    <text evidence="2">Amino-acid degradation; L-valine degradation.</text>
</comment>
<gene>
    <name evidence="4" type="ORF">CDL12_08193</name>
</gene>
<evidence type="ECO:0000313" key="5">
    <source>
        <dbReference type="Proteomes" id="UP000231279"/>
    </source>
</evidence>
<proteinExistence type="inferred from homology"/>
<feature type="non-terminal residue" evidence="4">
    <location>
        <position position="1"/>
    </location>
</feature>
<comment type="caution">
    <text evidence="4">The sequence shown here is derived from an EMBL/GenBank/DDBJ whole genome shotgun (WGS) entry which is preliminary data.</text>
</comment>
<dbReference type="GO" id="GO:0006574">
    <property type="term" value="P:L-valine catabolic process"/>
    <property type="evidence" value="ECO:0007669"/>
    <property type="project" value="UniProtKB-UniRule"/>
</dbReference>
<evidence type="ECO:0000256" key="1">
    <source>
        <dbReference type="ARBA" id="ARBA00022801"/>
    </source>
</evidence>
<dbReference type="PANTHER" id="PTHR43176:SF6">
    <property type="entry name" value="3-HYDROXYISOBUTYRYL-COA HYDROLASE"/>
    <property type="match status" value="1"/>
</dbReference>
<evidence type="ECO:0000259" key="3">
    <source>
        <dbReference type="Pfam" id="PF16113"/>
    </source>
</evidence>
<comment type="catalytic activity">
    <reaction evidence="2">
        <text>3-hydroxy-2-methylpropanoyl-CoA + H2O = 3-hydroxy-2-methylpropanoate + CoA + H(+)</text>
        <dbReference type="Rhea" id="RHEA:20888"/>
        <dbReference type="ChEBI" id="CHEBI:11805"/>
        <dbReference type="ChEBI" id="CHEBI:15377"/>
        <dbReference type="ChEBI" id="CHEBI:15378"/>
        <dbReference type="ChEBI" id="CHEBI:57287"/>
        <dbReference type="ChEBI" id="CHEBI:57340"/>
        <dbReference type="EC" id="3.1.2.4"/>
    </reaction>
</comment>
<dbReference type="OrthoDB" id="16820at2759"/>
<dbReference type="Pfam" id="PF16113">
    <property type="entry name" value="ECH_2"/>
    <property type="match status" value="1"/>
</dbReference>
<accession>A0A2G9HNM5</accession>
<dbReference type="InterPro" id="IPR032259">
    <property type="entry name" value="HIBYL-CoA-H"/>
</dbReference>